<gene>
    <name evidence="2" type="ORF">SMRZ_LOCUS17776</name>
</gene>
<protein>
    <submittedName>
        <fullName evidence="2">Uncharacterized protein</fullName>
    </submittedName>
</protein>
<feature type="region of interest" description="Disordered" evidence="1">
    <location>
        <begin position="364"/>
        <end position="394"/>
    </location>
</feature>
<dbReference type="PANTHER" id="PTHR20916:SF26">
    <property type="entry name" value="CYSTEINE-RICH PROTEIN 2-BINDING PROTEIN"/>
    <property type="match status" value="1"/>
</dbReference>
<feature type="compositionally biased region" description="Polar residues" evidence="1">
    <location>
        <begin position="41"/>
        <end position="51"/>
    </location>
</feature>
<dbReference type="GO" id="GO:0004402">
    <property type="term" value="F:histone acetyltransferase activity"/>
    <property type="evidence" value="ECO:0007669"/>
    <property type="project" value="TreeGrafter"/>
</dbReference>
<feature type="compositionally biased region" description="Basic and acidic residues" evidence="1">
    <location>
        <begin position="374"/>
        <end position="388"/>
    </location>
</feature>
<accession>A0A183MP01</accession>
<evidence type="ECO:0000313" key="3">
    <source>
        <dbReference type="Proteomes" id="UP000277204"/>
    </source>
</evidence>
<dbReference type="EMBL" id="UZAI01017459">
    <property type="protein sequence ID" value="VDP25099.1"/>
    <property type="molecule type" value="Genomic_DNA"/>
</dbReference>
<organism evidence="2 3">
    <name type="scientific">Schistosoma margrebowiei</name>
    <dbReference type="NCBI Taxonomy" id="48269"/>
    <lineage>
        <taxon>Eukaryota</taxon>
        <taxon>Metazoa</taxon>
        <taxon>Spiralia</taxon>
        <taxon>Lophotrochozoa</taxon>
        <taxon>Platyhelminthes</taxon>
        <taxon>Trematoda</taxon>
        <taxon>Digenea</taxon>
        <taxon>Strigeidida</taxon>
        <taxon>Schistosomatoidea</taxon>
        <taxon>Schistosomatidae</taxon>
        <taxon>Schistosoma</taxon>
    </lineage>
</organism>
<feature type="compositionally biased region" description="Low complexity" evidence="1">
    <location>
        <begin position="20"/>
        <end position="40"/>
    </location>
</feature>
<proteinExistence type="predicted"/>
<dbReference type="AlphaFoldDB" id="A0A183MP01"/>
<evidence type="ECO:0000256" key="1">
    <source>
        <dbReference type="SAM" id="MobiDB-lite"/>
    </source>
</evidence>
<feature type="region of interest" description="Disordered" evidence="1">
    <location>
        <begin position="16"/>
        <end position="55"/>
    </location>
</feature>
<dbReference type="Proteomes" id="UP000277204">
    <property type="component" value="Unassembled WGS sequence"/>
</dbReference>
<dbReference type="PANTHER" id="PTHR20916">
    <property type="entry name" value="CYSTEINE AND GLYCINE-RICH PROTEIN 2 BINDING PROTEIN"/>
    <property type="match status" value="1"/>
</dbReference>
<evidence type="ECO:0000313" key="2">
    <source>
        <dbReference type="EMBL" id="VDP25099.1"/>
    </source>
</evidence>
<feature type="compositionally biased region" description="Basic residues" evidence="1">
    <location>
        <begin position="364"/>
        <end position="373"/>
    </location>
</feature>
<reference evidence="2 3" key="1">
    <citation type="submission" date="2018-11" db="EMBL/GenBank/DDBJ databases">
        <authorList>
            <consortium name="Pathogen Informatics"/>
        </authorList>
    </citation>
    <scope>NUCLEOTIDE SEQUENCE [LARGE SCALE GENOMIC DNA]</scope>
    <source>
        <strain evidence="2 3">Zambia</strain>
    </source>
</reference>
<sequence length="455" mass="52464">MNSSLLYTQSMKSLSHKINDTNNDNTRQNNNNNNNNNNNTKSSRTPLSFTQHKPLPNHSLFDAQIAAEARQISRQLRVMGWIPVDGEQFTTNANTSENSDGDHINCEANLLPTSGLHRTHLFLLPGSSQINRACSRQPSLRTCRLKYTGTGAFGSGIGSETVTTVTSQLDEDDDDERAFDMNNGEYDIDLFHENDINNNINNENVEKWTYQNFSHSQLGCLLARPRSLSATCLNIISSSINISSFDAPYNDIEDDEEVKVQNKPWKFDNDNNDEHELGYNSMKISKIENSIQEINEHSSPRLKRLKKRTEHVRNLLPANLHRFILPGCISSLSRSSSIGTSSHYTTISDMLFLSLSRRTSYRRHRYHRHHHQHHSDQQQYDHHEHNFDVSDNDNQSVYQNDQLKQIYDDIHKQKMPNSTQNYQYLMKFSIDNRKWASDPELQLTSTCQIIDHIHY</sequence>
<name>A0A183MP01_9TREM</name>
<keyword evidence="3" id="KW-1185">Reference proteome</keyword>